<feature type="transmembrane region" description="Helical" evidence="4">
    <location>
        <begin position="292"/>
        <end position="312"/>
    </location>
</feature>
<proteinExistence type="inferred from homology"/>
<keyword evidence="4" id="KW-1133">Transmembrane helix</keyword>
<keyword evidence="4" id="KW-0472">Membrane</keyword>
<keyword evidence="3" id="KW-0732">Signal</keyword>
<feature type="domain" description="SpaA-like prealbumin fold" evidence="5">
    <location>
        <begin position="15"/>
        <end position="50"/>
    </location>
</feature>
<dbReference type="GO" id="GO:0005975">
    <property type="term" value="P:carbohydrate metabolic process"/>
    <property type="evidence" value="ECO:0007669"/>
    <property type="project" value="UniProtKB-ARBA"/>
</dbReference>
<keyword evidence="2" id="KW-0964">Secreted</keyword>
<evidence type="ECO:0000256" key="3">
    <source>
        <dbReference type="ARBA" id="ARBA00022729"/>
    </source>
</evidence>
<evidence type="ECO:0000313" key="6">
    <source>
        <dbReference type="EMBL" id="NYS69251.1"/>
    </source>
</evidence>
<dbReference type="Proteomes" id="UP000572528">
    <property type="component" value="Unassembled WGS sequence"/>
</dbReference>
<dbReference type="NCBIfam" id="TIGR01167">
    <property type="entry name" value="LPXTG_anchor"/>
    <property type="match status" value="1"/>
</dbReference>
<dbReference type="AlphaFoldDB" id="A0A853EMC1"/>
<dbReference type="Pfam" id="PF17802">
    <property type="entry name" value="SpaA"/>
    <property type="match status" value="3"/>
</dbReference>
<dbReference type="PANTHER" id="PTHR36108">
    <property type="entry name" value="COLOSSIN-B-RELATED"/>
    <property type="match status" value="1"/>
</dbReference>
<dbReference type="InterPro" id="IPR013783">
    <property type="entry name" value="Ig-like_fold"/>
</dbReference>
<organism evidence="6 7">
    <name type="scientific">Actinomyces bowdenii</name>
    <dbReference type="NCBI Taxonomy" id="131109"/>
    <lineage>
        <taxon>Bacteria</taxon>
        <taxon>Bacillati</taxon>
        <taxon>Actinomycetota</taxon>
        <taxon>Actinomycetes</taxon>
        <taxon>Actinomycetales</taxon>
        <taxon>Actinomycetaceae</taxon>
        <taxon>Actinomyces</taxon>
    </lineage>
</organism>
<reference evidence="6 7" key="1">
    <citation type="submission" date="2020-07" db="EMBL/GenBank/DDBJ databases">
        <title>MOT database genomes.</title>
        <authorList>
            <person name="Joseph S."/>
            <person name="Aduse-Opoku J."/>
            <person name="Hashim A."/>
            <person name="Wade W."/>
            <person name="Curtis M."/>
        </authorList>
    </citation>
    <scope>NUCLEOTIDE SEQUENCE [LARGE SCALE GENOMIC DNA]</scope>
    <source>
        <strain evidence="6 7">WMus004</strain>
    </source>
</reference>
<accession>A0A853EMC1</accession>
<comment type="caution">
    <text evidence="6">The sequence shown here is derived from an EMBL/GenBank/DDBJ whole genome shotgun (WGS) entry which is preliminary data.</text>
</comment>
<feature type="domain" description="SpaA-like prealbumin fold" evidence="5">
    <location>
        <begin position="176"/>
        <end position="268"/>
    </location>
</feature>
<comment type="similarity">
    <text evidence="1">Belongs to the serine-aspartate repeat-containing protein (SDr) family.</text>
</comment>
<dbReference type="InterPro" id="IPR041033">
    <property type="entry name" value="SpaA_PFL_dom_1"/>
</dbReference>
<sequence length="322" mass="34101">MGVCETDSPDTDPLEGGFRVTGLAWGTYSLTETAAPTGYQASTESRRAVVDGRTPGLTADLGRIINERITGSVSWNKTDDSGTPLGGSEWTMTPTDPGGEELRITDCVNVCAEGSLDTDPQEGAFTLGSLPYGTYSLVEAVAPTGYRLDDTPRPVEVTTHGQSIDLGDIVNRRIIGTVTWRKTDEGAALLGGSQWLLIMDDADRRSARITDCVNVCAEGSLDTNPEEGAFTVGGISHGKYVLVEAVAPTGYRLDDTPRPVEVTTHGQAIDLGDIVNRKSTAPSIPLTGGRGAHLFLLAGAGLSSVAAVAALLRRRRLRRDRD</sequence>
<evidence type="ECO:0000259" key="5">
    <source>
        <dbReference type="Pfam" id="PF17802"/>
    </source>
</evidence>
<dbReference type="PANTHER" id="PTHR36108:SF13">
    <property type="entry name" value="COLOSSIN-B-RELATED"/>
    <property type="match status" value="1"/>
</dbReference>
<dbReference type="Gene3D" id="2.60.40.10">
    <property type="entry name" value="Immunoglobulins"/>
    <property type="match status" value="3"/>
</dbReference>
<protein>
    <submittedName>
        <fullName evidence="6">LPXTG cell wall anchor domain-containing protein</fullName>
    </submittedName>
</protein>
<gene>
    <name evidence="6" type="ORF">HZZ05_06920</name>
</gene>
<feature type="domain" description="SpaA-like prealbumin fold" evidence="5">
    <location>
        <begin position="71"/>
        <end position="163"/>
    </location>
</feature>
<keyword evidence="4" id="KW-0812">Transmembrane</keyword>
<evidence type="ECO:0000256" key="4">
    <source>
        <dbReference type="SAM" id="Phobius"/>
    </source>
</evidence>
<evidence type="ECO:0000256" key="1">
    <source>
        <dbReference type="ARBA" id="ARBA00007257"/>
    </source>
</evidence>
<name>A0A853EMC1_9ACTO</name>
<dbReference type="EMBL" id="JACBXV010000080">
    <property type="protein sequence ID" value="NYS69251.1"/>
    <property type="molecule type" value="Genomic_DNA"/>
</dbReference>
<evidence type="ECO:0000313" key="7">
    <source>
        <dbReference type="Proteomes" id="UP000572528"/>
    </source>
</evidence>
<evidence type="ECO:0000256" key="2">
    <source>
        <dbReference type="ARBA" id="ARBA00022525"/>
    </source>
</evidence>